<evidence type="ECO:0000313" key="6">
    <source>
        <dbReference type="Proteomes" id="UP000649739"/>
    </source>
</evidence>
<evidence type="ECO:0000313" key="5">
    <source>
        <dbReference type="EMBL" id="GGK02641.1"/>
    </source>
</evidence>
<accession>A0A8J3FBQ6</accession>
<dbReference type="InterPro" id="IPR013747">
    <property type="entry name" value="ACP_syn_III_C"/>
</dbReference>
<evidence type="ECO:0000256" key="1">
    <source>
        <dbReference type="ARBA" id="ARBA00022679"/>
    </source>
</evidence>
<evidence type="ECO:0000256" key="2">
    <source>
        <dbReference type="ARBA" id="ARBA00023315"/>
    </source>
</evidence>
<dbReference type="GO" id="GO:0004315">
    <property type="term" value="F:3-oxoacyl-[acyl-carrier-protein] synthase activity"/>
    <property type="evidence" value="ECO:0007669"/>
    <property type="project" value="InterPro"/>
</dbReference>
<reference evidence="5" key="2">
    <citation type="submission" date="2020-09" db="EMBL/GenBank/DDBJ databases">
        <authorList>
            <person name="Sun Q."/>
            <person name="Ohkuma M."/>
        </authorList>
    </citation>
    <scope>NUCLEOTIDE SEQUENCE</scope>
    <source>
        <strain evidence="5">JCM 3090</strain>
    </source>
</reference>
<protein>
    <submittedName>
        <fullName evidence="5">3-oxoacyl-ACP synthase</fullName>
    </submittedName>
</protein>
<dbReference type="Gene3D" id="3.40.47.10">
    <property type="match status" value="1"/>
</dbReference>
<keyword evidence="2" id="KW-0012">Acyltransferase</keyword>
<dbReference type="GO" id="GO:0006633">
    <property type="term" value="P:fatty acid biosynthetic process"/>
    <property type="evidence" value="ECO:0007669"/>
    <property type="project" value="InterPro"/>
</dbReference>
<dbReference type="CDD" id="cd00830">
    <property type="entry name" value="KAS_III"/>
    <property type="match status" value="1"/>
</dbReference>
<organism evidence="5 6">
    <name type="scientific">Pilimelia anulata</name>
    <dbReference type="NCBI Taxonomy" id="53371"/>
    <lineage>
        <taxon>Bacteria</taxon>
        <taxon>Bacillati</taxon>
        <taxon>Actinomycetota</taxon>
        <taxon>Actinomycetes</taxon>
        <taxon>Micromonosporales</taxon>
        <taxon>Micromonosporaceae</taxon>
        <taxon>Pilimelia</taxon>
    </lineage>
</organism>
<evidence type="ECO:0000259" key="4">
    <source>
        <dbReference type="Pfam" id="PF08545"/>
    </source>
</evidence>
<dbReference type="Pfam" id="PF08541">
    <property type="entry name" value="ACP_syn_III_C"/>
    <property type="match status" value="1"/>
</dbReference>
<dbReference type="AlphaFoldDB" id="A0A8J3FBQ6"/>
<dbReference type="GO" id="GO:0044550">
    <property type="term" value="P:secondary metabolite biosynthetic process"/>
    <property type="evidence" value="ECO:0007669"/>
    <property type="project" value="TreeGrafter"/>
</dbReference>
<dbReference type="RefSeq" id="WP_189171320.1">
    <property type="nucleotide sequence ID" value="NZ_BMQB01000008.1"/>
</dbReference>
<dbReference type="EMBL" id="BMQB01000008">
    <property type="protein sequence ID" value="GGK02641.1"/>
    <property type="molecule type" value="Genomic_DNA"/>
</dbReference>
<dbReference type="InterPro" id="IPR016039">
    <property type="entry name" value="Thiolase-like"/>
</dbReference>
<feature type="domain" description="Beta-ketoacyl-[acyl-carrier-protein] synthase III C-terminal" evidence="3">
    <location>
        <begin position="245"/>
        <end position="331"/>
    </location>
</feature>
<dbReference type="PANTHER" id="PTHR34069:SF3">
    <property type="entry name" value="ACYL-COA:ACYL-COA ALKYLTRANSFERASE"/>
    <property type="match status" value="1"/>
</dbReference>
<dbReference type="Proteomes" id="UP000649739">
    <property type="component" value="Unassembled WGS sequence"/>
</dbReference>
<evidence type="ECO:0000259" key="3">
    <source>
        <dbReference type="Pfam" id="PF08541"/>
    </source>
</evidence>
<dbReference type="PANTHER" id="PTHR34069">
    <property type="entry name" value="3-OXOACYL-[ACYL-CARRIER-PROTEIN] SYNTHASE 3"/>
    <property type="match status" value="1"/>
</dbReference>
<name>A0A8J3FBQ6_9ACTN</name>
<keyword evidence="1" id="KW-0808">Transferase</keyword>
<gene>
    <name evidence="5" type="primary">fabH</name>
    <name evidence="5" type="ORF">GCM10010123_35730</name>
</gene>
<feature type="domain" description="Beta-ketoacyl-[acyl-carrier-protein] synthase III N-terminal" evidence="4">
    <location>
        <begin position="113"/>
        <end position="190"/>
    </location>
</feature>
<dbReference type="Pfam" id="PF08545">
    <property type="entry name" value="ACP_syn_III"/>
    <property type="match status" value="1"/>
</dbReference>
<keyword evidence="6" id="KW-1185">Reference proteome</keyword>
<sequence length="335" mass="34787">MITVPDRVAVTAAAAYLPERVLSDADVVARIDGSAPLAGTIARATGVTGRHVAAPDQQASDLAVAAATKLLADRGLAPADLDLLIFASASQDLIEPATAHITAHKLGARCPVFDLKNACNSWLNGVEVAAALVGDGRYRRVLVCTGEVPSRTVSWTVPDRAAFTAQCAAFTLSDAGGAALVEPVAGGGIRYRAFAADSTAWDRATIRAGGTMHGLDPAYAHFRGDGRALKEACERLAYAAFTEALARTDTRWDDYAAICVHVAAVPHLYEMCERAGIPTDRLVPTLAGHGNTASATLPLQLSLALDRGQCGPGDRVALIGLASGISLGIMLQELP</sequence>
<dbReference type="InterPro" id="IPR013751">
    <property type="entry name" value="ACP_syn_III_N"/>
</dbReference>
<dbReference type="SUPFAM" id="SSF53901">
    <property type="entry name" value="Thiolase-like"/>
    <property type="match status" value="1"/>
</dbReference>
<proteinExistence type="predicted"/>
<reference evidence="5" key="1">
    <citation type="journal article" date="2014" name="Int. J. Syst. Evol. Microbiol.">
        <title>Complete genome sequence of Corynebacterium casei LMG S-19264T (=DSM 44701T), isolated from a smear-ripened cheese.</title>
        <authorList>
            <consortium name="US DOE Joint Genome Institute (JGI-PGF)"/>
            <person name="Walter F."/>
            <person name="Albersmeier A."/>
            <person name="Kalinowski J."/>
            <person name="Ruckert C."/>
        </authorList>
    </citation>
    <scope>NUCLEOTIDE SEQUENCE</scope>
    <source>
        <strain evidence="5">JCM 3090</strain>
    </source>
</reference>
<comment type="caution">
    <text evidence="5">The sequence shown here is derived from an EMBL/GenBank/DDBJ whole genome shotgun (WGS) entry which is preliminary data.</text>
</comment>